<gene>
    <name evidence="1" type="ORF">I5677_11430</name>
</gene>
<evidence type="ECO:0000313" key="2">
    <source>
        <dbReference type="Proteomes" id="UP000623269"/>
    </source>
</evidence>
<dbReference type="RefSeq" id="WP_197661724.1">
    <property type="nucleotide sequence ID" value="NZ_JAEAGR010000012.1"/>
</dbReference>
<sequence length="45" mass="4987">MVPPLFMTMHRLGKMLLGQLNASVTGHPGNSYTPQGFRYAVQELP</sequence>
<reference evidence="1" key="1">
    <citation type="submission" date="2020-12" db="EMBL/GenBank/DDBJ databases">
        <title>M. sibirica DSM 26468T genome.</title>
        <authorList>
            <person name="Thieme N."/>
            <person name="Rettenmaier R."/>
            <person name="Zverlov V."/>
            <person name="Liebl W."/>
        </authorList>
    </citation>
    <scope>NUCLEOTIDE SEQUENCE</scope>
    <source>
        <strain evidence="1">DSM 26468</strain>
    </source>
</reference>
<protein>
    <submittedName>
        <fullName evidence="1">Uncharacterized protein</fullName>
    </submittedName>
</protein>
<accession>A0A8J7H3J0</accession>
<keyword evidence="2" id="KW-1185">Reference proteome</keyword>
<proteinExistence type="predicted"/>
<dbReference type="AlphaFoldDB" id="A0A8J7H3J0"/>
<comment type="caution">
    <text evidence="1">The sequence shown here is derived from an EMBL/GenBank/DDBJ whole genome shotgun (WGS) entry which is preliminary data.</text>
</comment>
<dbReference type="EMBL" id="JAEAGR010000012">
    <property type="protein sequence ID" value="MBH1941505.1"/>
    <property type="molecule type" value="Genomic_DNA"/>
</dbReference>
<organism evidence="1 2">
    <name type="scientific">Mobilitalea sibirica</name>
    <dbReference type="NCBI Taxonomy" id="1462919"/>
    <lineage>
        <taxon>Bacteria</taxon>
        <taxon>Bacillati</taxon>
        <taxon>Bacillota</taxon>
        <taxon>Clostridia</taxon>
        <taxon>Lachnospirales</taxon>
        <taxon>Lachnospiraceae</taxon>
        <taxon>Mobilitalea</taxon>
    </lineage>
</organism>
<evidence type="ECO:0000313" key="1">
    <source>
        <dbReference type="EMBL" id="MBH1941505.1"/>
    </source>
</evidence>
<dbReference type="Proteomes" id="UP000623269">
    <property type="component" value="Unassembled WGS sequence"/>
</dbReference>
<name>A0A8J7H3J0_9FIRM</name>